<dbReference type="EMBL" id="CAADHB010000111">
    <property type="protein sequence ID" value="VFK80405.1"/>
    <property type="molecule type" value="Genomic_DNA"/>
</dbReference>
<organism evidence="2">
    <name type="scientific">Candidatus Kentrum sp. SD</name>
    <dbReference type="NCBI Taxonomy" id="2126332"/>
    <lineage>
        <taxon>Bacteria</taxon>
        <taxon>Pseudomonadati</taxon>
        <taxon>Pseudomonadota</taxon>
        <taxon>Gammaproteobacteria</taxon>
        <taxon>Candidatus Kentrum</taxon>
    </lineage>
</organism>
<feature type="compositionally biased region" description="Polar residues" evidence="1">
    <location>
        <begin position="109"/>
        <end position="126"/>
    </location>
</feature>
<sequence>MRGGPSLSIESRAAGESFLWRKRKGGMGHPSWVRHDMALPDAVFHLFAYRKTKTAGGAAKAKRLHGITPPSHGDNRKAELNHICITRRSPEAHAVGSRNRSSACRGLPSQPQTHYPAAKTQSSRSYYSLPPTKEENSMSKKPSSDISYFFWNSRDCPSPDTD</sequence>
<accession>A0A451BQ84</accession>
<reference evidence="2" key="1">
    <citation type="submission" date="2019-02" db="EMBL/GenBank/DDBJ databases">
        <authorList>
            <person name="Gruber-Vodicka R. H."/>
            <person name="Seah K. B. B."/>
        </authorList>
    </citation>
    <scope>NUCLEOTIDE SEQUENCE</scope>
    <source>
        <strain evidence="2">BECK_S127</strain>
    </source>
</reference>
<protein>
    <submittedName>
        <fullName evidence="2">Uncharacterized protein</fullName>
    </submittedName>
</protein>
<name>A0A451BQ84_9GAMM</name>
<evidence type="ECO:0000256" key="1">
    <source>
        <dbReference type="SAM" id="MobiDB-lite"/>
    </source>
</evidence>
<proteinExistence type="predicted"/>
<gene>
    <name evidence="2" type="ORF">BECKSD772D_GA0070982_11116</name>
</gene>
<evidence type="ECO:0000313" key="2">
    <source>
        <dbReference type="EMBL" id="VFK80405.1"/>
    </source>
</evidence>
<feature type="region of interest" description="Disordered" evidence="1">
    <location>
        <begin position="91"/>
        <end position="162"/>
    </location>
</feature>
<dbReference type="AlphaFoldDB" id="A0A451BQ84"/>